<accession>A0AA39XPD6</accession>
<sequence length="72" mass="7756">MDRCAGGVVIGSLLGFVSFEGTMRLHSPAGYVPVAGILFLSCRTTYSLSIVYLILSQHLLSGCFIQFSHCVD</sequence>
<dbReference type="EMBL" id="JAULSR010000001">
    <property type="protein sequence ID" value="KAK0636972.1"/>
    <property type="molecule type" value="Genomic_DNA"/>
</dbReference>
<protein>
    <submittedName>
        <fullName evidence="2">Uncharacterized protein</fullName>
    </submittedName>
</protein>
<proteinExistence type="predicted"/>
<evidence type="ECO:0000313" key="2">
    <source>
        <dbReference type="EMBL" id="KAK0636972.1"/>
    </source>
</evidence>
<feature type="transmembrane region" description="Helical" evidence="1">
    <location>
        <begin position="29"/>
        <end position="55"/>
    </location>
</feature>
<name>A0AA39XPD6_9PEZI</name>
<dbReference type="AlphaFoldDB" id="A0AA39XPD6"/>
<keyword evidence="1" id="KW-0812">Transmembrane</keyword>
<keyword evidence="3" id="KW-1185">Reference proteome</keyword>
<organism evidence="2 3">
    <name type="scientific">Bombardia bombarda</name>
    <dbReference type="NCBI Taxonomy" id="252184"/>
    <lineage>
        <taxon>Eukaryota</taxon>
        <taxon>Fungi</taxon>
        <taxon>Dikarya</taxon>
        <taxon>Ascomycota</taxon>
        <taxon>Pezizomycotina</taxon>
        <taxon>Sordariomycetes</taxon>
        <taxon>Sordariomycetidae</taxon>
        <taxon>Sordariales</taxon>
        <taxon>Lasiosphaeriaceae</taxon>
        <taxon>Bombardia</taxon>
    </lineage>
</organism>
<gene>
    <name evidence="2" type="ORF">B0T17DRAFT_520381</name>
</gene>
<dbReference type="Proteomes" id="UP001174934">
    <property type="component" value="Unassembled WGS sequence"/>
</dbReference>
<evidence type="ECO:0000256" key="1">
    <source>
        <dbReference type="SAM" id="Phobius"/>
    </source>
</evidence>
<evidence type="ECO:0000313" key="3">
    <source>
        <dbReference type="Proteomes" id="UP001174934"/>
    </source>
</evidence>
<keyword evidence="1" id="KW-1133">Transmembrane helix</keyword>
<reference evidence="2" key="1">
    <citation type="submission" date="2023-06" db="EMBL/GenBank/DDBJ databases">
        <title>Genome-scale phylogeny and comparative genomics of the fungal order Sordariales.</title>
        <authorList>
            <consortium name="Lawrence Berkeley National Laboratory"/>
            <person name="Hensen N."/>
            <person name="Bonometti L."/>
            <person name="Westerberg I."/>
            <person name="Brannstrom I.O."/>
            <person name="Guillou S."/>
            <person name="Cros-Aarteil S."/>
            <person name="Calhoun S."/>
            <person name="Haridas S."/>
            <person name="Kuo A."/>
            <person name="Mondo S."/>
            <person name="Pangilinan J."/>
            <person name="Riley R."/>
            <person name="LaButti K."/>
            <person name="Andreopoulos B."/>
            <person name="Lipzen A."/>
            <person name="Chen C."/>
            <person name="Yanf M."/>
            <person name="Daum C."/>
            <person name="Ng V."/>
            <person name="Clum A."/>
            <person name="Steindorff A."/>
            <person name="Ohm R."/>
            <person name="Martin F."/>
            <person name="Silar P."/>
            <person name="Natvig D."/>
            <person name="Lalanne C."/>
            <person name="Gautier V."/>
            <person name="Ament-velasquez S.L."/>
            <person name="Kruys A."/>
            <person name="Hutchinson M.I."/>
            <person name="Powell A.J."/>
            <person name="Barry K."/>
            <person name="Miller A.N."/>
            <person name="Grigoriev I.V."/>
            <person name="Debuchy R."/>
            <person name="Gladieux P."/>
            <person name="Thoren M.H."/>
            <person name="Johannesson H."/>
        </authorList>
    </citation>
    <scope>NUCLEOTIDE SEQUENCE</scope>
    <source>
        <strain evidence="2">SMH3391-2</strain>
    </source>
</reference>
<comment type="caution">
    <text evidence="2">The sequence shown here is derived from an EMBL/GenBank/DDBJ whole genome shotgun (WGS) entry which is preliminary data.</text>
</comment>
<keyword evidence="1" id="KW-0472">Membrane</keyword>